<dbReference type="EMBL" id="CAJNNV010005262">
    <property type="protein sequence ID" value="CAE8591850.1"/>
    <property type="molecule type" value="Genomic_DNA"/>
</dbReference>
<keyword evidence="5" id="KW-1185">Reference proteome</keyword>
<dbReference type="AlphaFoldDB" id="A0A813M1N6"/>
<evidence type="ECO:0000313" key="4">
    <source>
        <dbReference type="Proteomes" id="UP000626109"/>
    </source>
</evidence>
<sequence length="350" mass="37632">MGFLLQLLTSSQKAPGVKCADDARTDADHSADTSSIWTVKNTFLEFVDGGCSYDLRRVKTAPSGQWQQKAKPDEQMKQLDELNKLTRQVLPSRLDHERESADQQHSHGDRTPGSLVSANLSFDELTAFSEDCPSLASRCTSFSSVASPSLSSEPLLTDLQGRGGMAALRRHDEECGGESPAEVVFHRGAQPLVADVEEAPLPLREEARPSLMSGVESPSAADTEPSRPETMGSSLYEEQALPFSGLLKQALAAAAASRSRTKARPISTLEADAAAGIGNKLMALEPSVFSEGQSWKQAPSSPAVPPTRLASCIFSPAKDEATQAESAGSARKRRRCVDVEEYLNWSPESN</sequence>
<reference evidence="3" key="1">
    <citation type="submission" date="2021-02" db="EMBL/GenBank/DDBJ databases">
        <authorList>
            <person name="Dougan E. K."/>
            <person name="Rhodes N."/>
            <person name="Thang M."/>
            <person name="Chan C."/>
        </authorList>
    </citation>
    <scope>NUCLEOTIDE SEQUENCE</scope>
</reference>
<evidence type="ECO:0000313" key="5">
    <source>
        <dbReference type="Proteomes" id="UP000654075"/>
    </source>
</evidence>
<evidence type="ECO:0000313" key="2">
    <source>
        <dbReference type="EMBL" id="CAE8591850.1"/>
    </source>
</evidence>
<organism evidence="3 4">
    <name type="scientific">Polarella glacialis</name>
    <name type="common">Dinoflagellate</name>
    <dbReference type="NCBI Taxonomy" id="89957"/>
    <lineage>
        <taxon>Eukaryota</taxon>
        <taxon>Sar</taxon>
        <taxon>Alveolata</taxon>
        <taxon>Dinophyceae</taxon>
        <taxon>Suessiales</taxon>
        <taxon>Suessiaceae</taxon>
        <taxon>Polarella</taxon>
    </lineage>
</organism>
<dbReference type="Proteomes" id="UP000654075">
    <property type="component" value="Unassembled WGS sequence"/>
</dbReference>
<evidence type="ECO:0000313" key="3">
    <source>
        <dbReference type="EMBL" id="CAE8741181.1"/>
    </source>
</evidence>
<feature type="region of interest" description="Disordered" evidence="1">
    <location>
        <begin position="207"/>
        <end position="233"/>
    </location>
</feature>
<accession>A0A813M1N6</accession>
<dbReference type="EMBL" id="CAJNNW010037359">
    <property type="protein sequence ID" value="CAE8741181.1"/>
    <property type="molecule type" value="Genomic_DNA"/>
</dbReference>
<comment type="caution">
    <text evidence="3">The sequence shown here is derived from an EMBL/GenBank/DDBJ whole genome shotgun (WGS) entry which is preliminary data.</text>
</comment>
<name>A0A813M1N6_POLGL</name>
<evidence type="ECO:0000256" key="1">
    <source>
        <dbReference type="SAM" id="MobiDB-lite"/>
    </source>
</evidence>
<gene>
    <name evidence="2" type="ORF">PGLA1383_LOCUS10510</name>
    <name evidence="3" type="ORF">PGLA2088_LOCUS50339</name>
</gene>
<dbReference type="Proteomes" id="UP000626109">
    <property type="component" value="Unassembled WGS sequence"/>
</dbReference>
<feature type="compositionally biased region" description="Basic and acidic residues" evidence="1">
    <location>
        <begin position="95"/>
        <end position="110"/>
    </location>
</feature>
<protein>
    <submittedName>
        <fullName evidence="3">Uncharacterized protein</fullName>
    </submittedName>
</protein>
<proteinExistence type="predicted"/>
<feature type="region of interest" description="Disordered" evidence="1">
    <location>
        <begin position="95"/>
        <end position="116"/>
    </location>
</feature>